<evidence type="ECO:0000256" key="1">
    <source>
        <dbReference type="SAM" id="MobiDB-lite"/>
    </source>
</evidence>
<keyword evidence="3" id="KW-1185">Reference proteome</keyword>
<dbReference type="RefSeq" id="WP_042458031.1">
    <property type="nucleotide sequence ID" value="NZ_BBPN01000050.1"/>
</dbReference>
<dbReference type="OrthoDB" id="5185819at2"/>
<sequence length="66" mass="7236">MTGPHPTPQDPAASRPPGPNQWFKDHLDALIDAELIVDVPTTTAATAAGAGRTPWPPWRRPFRRRA</sequence>
<evidence type="ECO:0000313" key="3">
    <source>
        <dbReference type="Proteomes" id="UP000183015"/>
    </source>
</evidence>
<feature type="region of interest" description="Disordered" evidence="1">
    <location>
        <begin position="1"/>
        <end position="23"/>
    </location>
</feature>
<organism evidence="2 3">
    <name type="scientific">Streptacidiphilus jiangxiensis</name>
    <dbReference type="NCBI Taxonomy" id="235985"/>
    <lineage>
        <taxon>Bacteria</taxon>
        <taxon>Bacillati</taxon>
        <taxon>Actinomycetota</taxon>
        <taxon>Actinomycetes</taxon>
        <taxon>Kitasatosporales</taxon>
        <taxon>Streptomycetaceae</taxon>
        <taxon>Streptacidiphilus</taxon>
    </lineage>
</organism>
<evidence type="ECO:0000313" key="2">
    <source>
        <dbReference type="EMBL" id="SEM59613.1"/>
    </source>
</evidence>
<protein>
    <submittedName>
        <fullName evidence="2">Uncharacterized protein</fullName>
    </submittedName>
</protein>
<gene>
    <name evidence="2" type="ORF">SAMN05414137_13638</name>
</gene>
<dbReference type="AlphaFoldDB" id="A0A1H7ZMV8"/>
<dbReference type="STRING" id="235985.SAMN05414137_13638"/>
<proteinExistence type="predicted"/>
<dbReference type="Proteomes" id="UP000183015">
    <property type="component" value="Unassembled WGS sequence"/>
</dbReference>
<name>A0A1H7ZMV8_STRJI</name>
<accession>A0A1H7ZMV8</accession>
<reference evidence="3" key="1">
    <citation type="submission" date="2016-10" db="EMBL/GenBank/DDBJ databases">
        <authorList>
            <person name="Varghese N."/>
        </authorList>
    </citation>
    <scope>NUCLEOTIDE SEQUENCE [LARGE SCALE GENOMIC DNA]</scope>
    <source>
        <strain evidence="3">DSM 45096 / BCRC 16803 / CGMCC 4.1857 / CIP 109030 / JCM 12277 / KCTC 19219 / NBRC 100920 / 33214</strain>
    </source>
</reference>
<feature type="region of interest" description="Disordered" evidence="1">
    <location>
        <begin position="45"/>
        <end position="66"/>
    </location>
</feature>
<feature type="compositionally biased region" description="Pro residues" evidence="1">
    <location>
        <begin position="1"/>
        <end position="19"/>
    </location>
</feature>
<dbReference type="EMBL" id="FOAZ01000036">
    <property type="protein sequence ID" value="SEM59613.1"/>
    <property type="molecule type" value="Genomic_DNA"/>
</dbReference>